<dbReference type="AlphaFoldDB" id="A0A8W8LVQ9"/>
<protein>
    <submittedName>
        <fullName evidence="4">Uncharacterized protein</fullName>
    </submittedName>
</protein>
<evidence type="ECO:0000256" key="2">
    <source>
        <dbReference type="SAM" id="Phobius"/>
    </source>
</evidence>
<proteinExistence type="predicted"/>
<evidence type="ECO:0000313" key="4">
    <source>
        <dbReference type="EnsemblMetazoa" id="G30306.3:cds"/>
    </source>
</evidence>
<dbReference type="GeneID" id="105340162"/>
<feature type="transmembrane region" description="Helical" evidence="2">
    <location>
        <begin position="69"/>
        <end position="95"/>
    </location>
</feature>
<keyword evidence="2" id="KW-0472">Membrane</keyword>
<keyword evidence="2" id="KW-0812">Transmembrane</keyword>
<dbReference type="RefSeq" id="XP_034307692.1">
    <property type="nucleotide sequence ID" value="XM_034451801.2"/>
</dbReference>
<evidence type="ECO:0000313" key="5">
    <source>
        <dbReference type="Proteomes" id="UP000005408"/>
    </source>
</evidence>
<keyword evidence="2" id="KW-1133">Transmembrane helix</keyword>
<reference evidence="4" key="1">
    <citation type="submission" date="2022-08" db="UniProtKB">
        <authorList>
            <consortium name="EnsemblMetazoa"/>
        </authorList>
    </citation>
    <scope>IDENTIFICATION</scope>
    <source>
        <strain evidence="4">05x7-T-G4-1.051#20</strain>
    </source>
</reference>
<feature type="region of interest" description="Disordered" evidence="1">
    <location>
        <begin position="188"/>
        <end position="220"/>
    </location>
</feature>
<dbReference type="EnsemblMetazoa" id="G30306.3">
    <property type="protein sequence ID" value="G30306.3:cds"/>
    <property type="gene ID" value="G30306"/>
</dbReference>
<evidence type="ECO:0000256" key="1">
    <source>
        <dbReference type="SAM" id="MobiDB-lite"/>
    </source>
</evidence>
<dbReference type="OMA" id="SEYYDHP"/>
<feature type="chain" id="PRO_5036458140" evidence="3">
    <location>
        <begin position="33"/>
        <end position="234"/>
    </location>
</feature>
<dbReference type="Proteomes" id="UP000005408">
    <property type="component" value="Unassembled WGS sequence"/>
</dbReference>
<keyword evidence="3" id="KW-0732">Signal</keyword>
<evidence type="ECO:0000256" key="3">
    <source>
        <dbReference type="SAM" id="SignalP"/>
    </source>
</evidence>
<organism evidence="4 5">
    <name type="scientific">Magallana gigas</name>
    <name type="common">Pacific oyster</name>
    <name type="synonym">Crassostrea gigas</name>
    <dbReference type="NCBI Taxonomy" id="29159"/>
    <lineage>
        <taxon>Eukaryota</taxon>
        <taxon>Metazoa</taxon>
        <taxon>Spiralia</taxon>
        <taxon>Lophotrochozoa</taxon>
        <taxon>Mollusca</taxon>
        <taxon>Bivalvia</taxon>
        <taxon>Autobranchia</taxon>
        <taxon>Pteriomorphia</taxon>
        <taxon>Ostreida</taxon>
        <taxon>Ostreoidea</taxon>
        <taxon>Ostreidae</taxon>
        <taxon>Magallana</taxon>
    </lineage>
</organism>
<sequence length="234" mass="25649">MHIAILLLFKISTIKRCILVLLLTPLIRPSSSFVCSYICCDCDAMENLTNTTCTNTTKVVPVAKPVTNIGTIIGAAGGGMVFGSVVTVLVFVCIWRAVCKETNRMITNPVYDPGDGTVEENTKEQNGENTTYNEIKDITIGKEGEPVKQREQSSSRKDVDNQFIGLNKENKSGKYDRLALVVSNKMDGYEPMNAQSDDTDDQKGQSAGECVNSPVDGNEKSDDYYIVEKIAINE</sequence>
<feature type="signal peptide" evidence="3">
    <location>
        <begin position="1"/>
        <end position="32"/>
    </location>
</feature>
<dbReference type="KEGG" id="crg:105340162"/>
<accession>A0A8W8LVQ9</accession>
<keyword evidence="5" id="KW-1185">Reference proteome</keyword>
<name>A0A8W8LVQ9_MAGGI</name>